<feature type="transmembrane region" description="Helical" evidence="1">
    <location>
        <begin position="78"/>
        <end position="97"/>
    </location>
</feature>
<feature type="transmembrane region" description="Helical" evidence="1">
    <location>
        <begin position="277"/>
        <end position="295"/>
    </location>
</feature>
<evidence type="ECO:0000256" key="1">
    <source>
        <dbReference type="SAM" id="Phobius"/>
    </source>
</evidence>
<keyword evidence="1" id="KW-0812">Transmembrane</keyword>
<feature type="transmembrane region" description="Helical" evidence="1">
    <location>
        <begin position="183"/>
        <end position="205"/>
    </location>
</feature>
<feature type="transmembrane region" description="Helical" evidence="1">
    <location>
        <begin position="158"/>
        <end position="176"/>
    </location>
</feature>
<evidence type="ECO:0000259" key="2">
    <source>
        <dbReference type="Pfam" id="PF00892"/>
    </source>
</evidence>
<dbReference type="GO" id="GO:0016020">
    <property type="term" value="C:membrane"/>
    <property type="evidence" value="ECO:0007669"/>
    <property type="project" value="InterPro"/>
</dbReference>
<comment type="caution">
    <text evidence="3">The sequence shown here is derived from an EMBL/GenBank/DDBJ whole genome shotgun (WGS) entry which is preliminary data.</text>
</comment>
<name>A0A4Z0NKA1_9HYPH</name>
<dbReference type="SUPFAM" id="SSF103481">
    <property type="entry name" value="Multidrug resistance efflux transporter EmrE"/>
    <property type="match status" value="2"/>
</dbReference>
<evidence type="ECO:0000313" key="3">
    <source>
        <dbReference type="EMBL" id="TGD96062.1"/>
    </source>
</evidence>
<protein>
    <submittedName>
        <fullName evidence="3">DMT family transporter</fullName>
    </submittedName>
</protein>
<proteinExistence type="predicted"/>
<feature type="domain" description="EamA" evidence="2">
    <location>
        <begin position="161"/>
        <end position="293"/>
    </location>
</feature>
<dbReference type="InterPro" id="IPR000620">
    <property type="entry name" value="EamA_dom"/>
</dbReference>
<feature type="transmembrane region" description="Helical" evidence="1">
    <location>
        <begin position="251"/>
        <end position="271"/>
    </location>
</feature>
<keyword evidence="4" id="KW-1185">Reference proteome</keyword>
<reference evidence="3 4" key="1">
    <citation type="submission" date="2019-04" db="EMBL/GenBank/DDBJ databases">
        <authorList>
            <person name="Feng G."/>
            <person name="Zhu H."/>
        </authorList>
    </citation>
    <scope>NUCLEOTIDE SEQUENCE [LARGE SCALE GENOMIC DNA]</scope>
    <source>
        <strain evidence="3 4">6HR-1</strain>
    </source>
</reference>
<keyword evidence="1" id="KW-0472">Membrane</keyword>
<dbReference type="OrthoDB" id="7743310at2"/>
<feature type="transmembrane region" description="Helical" evidence="1">
    <location>
        <begin position="12"/>
        <end position="32"/>
    </location>
</feature>
<dbReference type="EMBL" id="SRLB01000022">
    <property type="protein sequence ID" value="TGD96062.1"/>
    <property type="molecule type" value="Genomic_DNA"/>
</dbReference>
<dbReference type="Pfam" id="PF00892">
    <property type="entry name" value="EamA"/>
    <property type="match status" value="2"/>
</dbReference>
<dbReference type="AlphaFoldDB" id="A0A4Z0NKA1"/>
<feature type="transmembrane region" description="Helical" evidence="1">
    <location>
        <begin position="103"/>
        <end position="124"/>
    </location>
</feature>
<dbReference type="InterPro" id="IPR037185">
    <property type="entry name" value="EmrE-like"/>
</dbReference>
<keyword evidence="1" id="KW-1133">Transmembrane helix</keyword>
<accession>A0A4Z0NKA1</accession>
<feature type="domain" description="EamA" evidence="2">
    <location>
        <begin position="18"/>
        <end position="145"/>
    </location>
</feature>
<organism evidence="3 4">
    <name type="scientific">Methylobacterium nonmethylotrophicum</name>
    <dbReference type="NCBI Taxonomy" id="1141884"/>
    <lineage>
        <taxon>Bacteria</taxon>
        <taxon>Pseudomonadati</taxon>
        <taxon>Pseudomonadota</taxon>
        <taxon>Alphaproteobacteria</taxon>
        <taxon>Hyphomicrobiales</taxon>
        <taxon>Methylobacteriaceae</taxon>
        <taxon>Methylobacterium</taxon>
    </lineage>
</organism>
<dbReference type="RefSeq" id="WP_135417983.1">
    <property type="nucleotide sequence ID" value="NZ_SRLB01000022.1"/>
</dbReference>
<dbReference type="Proteomes" id="UP000297535">
    <property type="component" value="Unassembled WGS sequence"/>
</dbReference>
<gene>
    <name evidence="3" type="ORF">EU555_25210</name>
</gene>
<evidence type="ECO:0000313" key="4">
    <source>
        <dbReference type="Proteomes" id="UP000297535"/>
    </source>
</evidence>
<feature type="transmembrane region" description="Helical" evidence="1">
    <location>
        <begin position="225"/>
        <end position="244"/>
    </location>
</feature>
<feature type="transmembrane region" description="Helical" evidence="1">
    <location>
        <begin position="52"/>
        <end position="71"/>
    </location>
</feature>
<feature type="transmembrane region" description="Helical" evidence="1">
    <location>
        <begin position="131"/>
        <end position="152"/>
    </location>
</feature>
<sequence>MTTDRMTSTRVTSARVAGSLYGLAAALIWGGFPVVTRFGVTGSGLDLYDVTFVRFAVAALLTVPVLVRAGWPDWRLTGLLTLGIGAPYILVVSGGLARAPVALFAVLTPTSMVLFSACLGIWILGERPGRWQLGGIAAIGVGSAVAASALIAGRSDQASALGLFVGGGALWALYTVTAKRSGLDAWVATAAVSAASLIVYGLPYLAVRGFAVLHHPWPGLAGQALYQGALVSVVALFCYSRAVLLLGAPVGACFAALVPALAMVEGIWLLGEMPAPLSALGLGLSTLGIAAVLLAPRG</sequence>